<proteinExistence type="predicted"/>
<dbReference type="EMBL" id="KQ414830">
    <property type="protein sequence ID" value="KOC60405.1"/>
    <property type="molecule type" value="Genomic_DNA"/>
</dbReference>
<dbReference type="AlphaFoldDB" id="A0A0L7QP55"/>
<feature type="region of interest" description="Disordered" evidence="1">
    <location>
        <begin position="179"/>
        <end position="295"/>
    </location>
</feature>
<feature type="compositionally biased region" description="Polar residues" evidence="1">
    <location>
        <begin position="77"/>
        <end position="86"/>
    </location>
</feature>
<dbReference type="Proteomes" id="UP000053825">
    <property type="component" value="Unassembled WGS sequence"/>
</dbReference>
<name>A0A0L7QP55_9HYME</name>
<evidence type="ECO:0000313" key="2">
    <source>
        <dbReference type="EMBL" id="KOC60405.1"/>
    </source>
</evidence>
<evidence type="ECO:0000256" key="1">
    <source>
        <dbReference type="SAM" id="MobiDB-lite"/>
    </source>
</evidence>
<feature type="compositionally biased region" description="Basic and acidic residues" evidence="1">
    <location>
        <begin position="106"/>
        <end position="119"/>
    </location>
</feature>
<feature type="region of interest" description="Disordered" evidence="1">
    <location>
        <begin position="1"/>
        <end position="119"/>
    </location>
</feature>
<feature type="compositionally biased region" description="Polar residues" evidence="1">
    <location>
        <begin position="215"/>
        <end position="227"/>
    </location>
</feature>
<gene>
    <name evidence="2" type="ORF">WH47_08624</name>
</gene>
<reference evidence="2 3" key="1">
    <citation type="submission" date="2015-07" db="EMBL/GenBank/DDBJ databases">
        <title>The genome of Habropoda laboriosa.</title>
        <authorList>
            <person name="Pan H."/>
            <person name="Kapheim K."/>
        </authorList>
    </citation>
    <scope>NUCLEOTIDE SEQUENCE [LARGE SCALE GENOMIC DNA]</scope>
    <source>
        <strain evidence="2">0110345459</strain>
    </source>
</reference>
<feature type="compositionally biased region" description="Polar residues" evidence="1">
    <location>
        <begin position="17"/>
        <end position="35"/>
    </location>
</feature>
<protein>
    <submittedName>
        <fullName evidence="2">Uncharacterized protein</fullName>
    </submittedName>
</protein>
<dbReference type="OrthoDB" id="6499973at2759"/>
<feature type="compositionally biased region" description="Basic and acidic residues" evidence="1">
    <location>
        <begin position="191"/>
        <end position="200"/>
    </location>
</feature>
<evidence type="ECO:0000313" key="3">
    <source>
        <dbReference type="Proteomes" id="UP000053825"/>
    </source>
</evidence>
<feature type="compositionally biased region" description="Basic and acidic residues" evidence="1">
    <location>
        <begin position="247"/>
        <end position="257"/>
    </location>
</feature>
<dbReference type="STRING" id="597456.A0A0L7QP55"/>
<feature type="compositionally biased region" description="Low complexity" evidence="1">
    <location>
        <begin position="263"/>
        <end position="276"/>
    </location>
</feature>
<organism evidence="2 3">
    <name type="scientific">Habropoda laboriosa</name>
    <dbReference type="NCBI Taxonomy" id="597456"/>
    <lineage>
        <taxon>Eukaryota</taxon>
        <taxon>Metazoa</taxon>
        <taxon>Ecdysozoa</taxon>
        <taxon>Arthropoda</taxon>
        <taxon>Hexapoda</taxon>
        <taxon>Insecta</taxon>
        <taxon>Pterygota</taxon>
        <taxon>Neoptera</taxon>
        <taxon>Endopterygota</taxon>
        <taxon>Hymenoptera</taxon>
        <taxon>Apocrita</taxon>
        <taxon>Aculeata</taxon>
        <taxon>Apoidea</taxon>
        <taxon>Anthophila</taxon>
        <taxon>Apidae</taxon>
        <taxon>Habropoda</taxon>
    </lineage>
</organism>
<keyword evidence="3" id="KW-1185">Reference proteome</keyword>
<sequence length="440" mass="48962">MAASRVDLNIDEDRTTVNESSIHCESPVSEDSSVTGDVDKQRKTDKEDSLEPRAVISEDDRMGRLIVTEDPCKRSSKNVYGSNSTVHDGRKKSLLGQDKTTKNWRKRELADQSKSLDSEITDRKTRLDDAYDLSPGQKRLNVDFRVDNSIQIKEQKNSELSKKLENNQAPISTRVIHKLMGSGKQRNSNSGKKDQREVSPRHGPRNHANLIVDTTEGSVEGSASSRTESPRKLADSPGDCAARSTVKRREDVAESKKTRSSTSQESPPVSEPRSSSDATPVRKPRKHVASGKCESCGEPNLSYERTYLHKYSGNLDCEGLVYEENHANGRESRQETPVASLLYHSRSLPRLSVHDSGVACSGNEQTAVAGHPHNTRQLVADLKQLHTLKQHYYPEGGWGWVVVFVGVLVQMLSHGMHESSGVFLHQVADKFGFHMYFETG</sequence>
<feature type="compositionally biased region" description="Basic and acidic residues" evidence="1">
    <location>
        <begin position="37"/>
        <end position="63"/>
    </location>
</feature>
<accession>A0A0L7QP55</accession>